<dbReference type="InParanoid" id="A0A665U4D0"/>
<keyword evidence="10" id="KW-0472">Membrane</keyword>
<evidence type="ECO:0000256" key="3">
    <source>
        <dbReference type="ARBA" id="ARBA00004613"/>
    </source>
</evidence>
<evidence type="ECO:0000256" key="4">
    <source>
        <dbReference type="ARBA" id="ARBA00011014"/>
    </source>
</evidence>
<dbReference type="GO" id="GO:0042127">
    <property type="term" value="P:regulation of cell population proliferation"/>
    <property type="evidence" value="ECO:0007669"/>
    <property type="project" value="TreeGrafter"/>
</dbReference>
<evidence type="ECO:0000256" key="7">
    <source>
        <dbReference type="ARBA" id="ARBA00022525"/>
    </source>
</evidence>
<keyword evidence="9" id="KW-0732">Signal</keyword>
<protein>
    <submittedName>
        <fullName evidence="12">Uncharacterized protein</fullName>
    </submittedName>
</protein>
<reference evidence="12" key="1">
    <citation type="submission" date="2021-04" db="EMBL/GenBank/DDBJ databases">
        <authorList>
            <consortium name="Wellcome Sanger Institute Data Sharing"/>
        </authorList>
    </citation>
    <scope>NUCLEOTIDE SEQUENCE [LARGE SCALE GENOMIC DNA]</scope>
</reference>
<comment type="similarity">
    <text evidence="4">Belongs to the augurin family.</text>
</comment>
<keyword evidence="5" id="KW-1003">Cell membrane</keyword>
<organism evidence="12 13">
    <name type="scientific">Echeneis naucrates</name>
    <name type="common">Live sharksucker</name>
    <dbReference type="NCBI Taxonomy" id="173247"/>
    <lineage>
        <taxon>Eukaryota</taxon>
        <taxon>Metazoa</taxon>
        <taxon>Chordata</taxon>
        <taxon>Craniata</taxon>
        <taxon>Vertebrata</taxon>
        <taxon>Euteleostomi</taxon>
        <taxon>Actinopterygii</taxon>
        <taxon>Neopterygii</taxon>
        <taxon>Teleostei</taxon>
        <taxon>Neoteleostei</taxon>
        <taxon>Acanthomorphata</taxon>
        <taxon>Carangaria</taxon>
        <taxon>Carangiformes</taxon>
        <taxon>Echeneidae</taxon>
        <taxon>Echeneis</taxon>
    </lineage>
</organism>
<dbReference type="PANTHER" id="PTHR31613">
    <property type="entry name" value="AUGURIN"/>
    <property type="match status" value="1"/>
</dbReference>
<evidence type="ECO:0000256" key="10">
    <source>
        <dbReference type="ARBA" id="ARBA00023136"/>
    </source>
</evidence>
<keyword evidence="6" id="KW-0963">Cytoplasm</keyword>
<comment type="subcellular location">
    <subcellularLocation>
        <location evidence="1">Apical cell membrane</location>
    </subcellularLocation>
    <subcellularLocation>
        <location evidence="2">Cytoplasm</location>
    </subcellularLocation>
    <subcellularLocation>
        <location evidence="3">Secreted</location>
    </subcellularLocation>
</comment>
<evidence type="ECO:0000256" key="11">
    <source>
        <dbReference type="SAM" id="MobiDB-lite"/>
    </source>
</evidence>
<keyword evidence="8" id="KW-0165">Cleavage on pair of basic residues</keyword>
<keyword evidence="13" id="KW-1185">Reference proteome</keyword>
<dbReference type="GO" id="GO:0005737">
    <property type="term" value="C:cytoplasm"/>
    <property type="evidence" value="ECO:0007669"/>
    <property type="project" value="UniProtKB-SubCell"/>
</dbReference>
<evidence type="ECO:0000256" key="5">
    <source>
        <dbReference type="ARBA" id="ARBA00022475"/>
    </source>
</evidence>
<dbReference type="Pfam" id="PF15187">
    <property type="entry name" value="Augurin"/>
    <property type="match status" value="1"/>
</dbReference>
<evidence type="ECO:0000256" key="2">
    <source>
        <dbReference type="ARBA" id="ARBA00004496"/>
    </source>
</evidence>
<dbReference type="InterPro" id="IPR028173">
    <property type="entry name" value="Augurin"/>
</dbReference>
<dbReference type="GO" id="GO:0031145">
    <property type="term" value="P:anaphase-promoting complex-dependent catabolic process"/>
    <property type="evidence" value="ECO:0007669"/>
    <property type="project" value="TreeGrafter"/>
</dbReference>
<dbReference type="GO" id="GO:0005615">
    <property type="term" value="C:extracellular space"/>
    <property type="evidence" value="ECO:0007669"/>
    <property type="project" value="TreeGrafter"/>
</dbReference>
<evidence type="ECO:0000313" key="12">
    <source>
        <dbReference type="Ensembl" id="ENSENLP00000014337.1"/>
    </source>
</evidence>
<evidence type="ECO:0000313" key="13">
    <source>
        <dbReference type="Proteomes" id="UP000472264"/>
    </source>
</evidence>
<dbReference type="PANTHER" id="PTHR31613:SF2">
    <property type="entry name" value="AUGURIN"/>
    <property type="match status" value="1"/>
</dbReference>
<sequence length="122" mass="13967">MRNVRILKLVLSDKNCGPVEVRLMMVTTHRLTGALPGPSVSQILQNQPKLLLAGPNQANKLRRSRRNIWDRSRADVQLETELSHWKDQWHSSNQGQQHHYDENAAMGPQDSYRYGANANCDH</sequence>
<evidence type="ECO:0000256" key="1">
    <source>
        <dbReference type="ARBA" id="ARBA00004221"/>
    </source>
</evidence>
<dbReference type="Proteomes" id="UP000472264">
    <property type="component" value="Chromosome 2"/>
</dbReference>
<reference evidence="12" key="2">
    <citation type="submission" date="2025-08" db="UniProtKB">
        <authorList>
            <consortium name="Ensembl"/>
        </authorList>
    </citation>
    <scope>IDENTIFICATION</scope>
</reference>
<name>A0A665U4D0_ECHNA</name>
<evidence type="ECO:0000256" key="6">
    <source>
        <dbReference type="ARBA" id="ARBA00022490"/>
    </source>
</evidence>
<dbReference type="GO" id="GO:0070314">
    <property type="term" value="P:G1 to G0 transition"/>
    <property type="evidence" value="ECO:0007669"/>
    <property type="project" value="TreeGrafter"/>
</dbReference>
<evidence type="ECO:0000256" key="9">
    <source>
        <dbReference type="ARBA" id="ARBA00022729"/>
    </source>
</evidence>
<dbReference type="AlphaFoldDB" id="A0A665U4D0"/>
<dbReference type="GO" id="GO:0090398">
    <property type="term" value="P:cellular senescence"/>
    <property type="evidence" value="ECO:0007669"/>
    <property type="project" value="TreeGrafter"/>
</dbReference>
<dbReference type="Ensembl" id="ENSENLT00000014925.1">
    <property type="protein sequence ID" value="ENSENLP00000014337.1"/>
    <property type="gene ID" value="ENSENLG00000006761.1"/>
</dbReference>
<evidence type="ECO:0000256" key="8">
    <source>
        <dbReference type="ARBA" id="ARBA00022685"/>
    </source>
</evidence>
<reference evidence="12" key="3">
    <citation type="submission" date="2025-09" db="UniProtKB">
        <authorList>
            <consortium name="Ensembl"/>
        </authorList>
    </citation>
    <scope>IDENTIFICATION</scope>
</reference>
<proteinExistence type="inferred from homology"/>
<feature type="region of interest" description="Disordered" evidence="11">
    <location>
        <begin position="86"/>
        <end position="122"/>
    </location>
</feature>
<dbReference type="GO" id="GO:0007417">
    <property type="term" value="P:central nervous system development"/>
    <property type="evidence" value="ECO:0007669"/>
    <property type="project" value="TreeGrafter"/>
</dbReference>
<dbReference type="GO" id="GO:0016324">
    <property type="term" value="C:apical plasma membrane"/>
    <property type="evidence" value="ECO:0007669"/>
    <property type="project" value="UniProtKB-SubCell"/>
</dbReference>
<keyword evidence="7" id="KW-0964">Secreted</keyword>
<accession>A0A665U4D0</accession>